<reference evidence="2 3" key="1">
    <citation type="journal article" date="2023" name="Mol. Biol. Evol.">
        <title>Genomics of Secondarily Temperate Adaptation in the Only Non-Antarctic Icefish.</title>
        <authorList>
            <person name="Rivera-Colon A.G."/>
            <person name="Rayamajhi N."/>
            <person name="Minhas B.F."/>
            <person name="Madrigal G."/>
            <person name="Bilyk K.T."/>
            <person name="Yoon V."/>
            <person name="Hune M."/>
            <person name="Gregory S."/>
            <person name="Cheng C.H.C."/>
            <person name="Catchen J.M."/>
        </authorList>
    </citation>
    <scope>NUCLEOTIDE SEQUENCE [LARGE SCALE GENOMIC DNA]</scope>
    <source>
        <strain evidence="2">JC2023a</strain>
    </source>
</reference>
<feature type="chain" id="PRO_5042923538" description="Secreted protein" evidence="1">
    <location>
        <begin position="36"/>
        <end position="119"/>
    </location>
</feature>
<dbReference type="EMBL" id="JAULUE010002048">
    <property type="protein sequence ID" value="KAK5910371.1"/>
    <property type="molecule type" value="Genomic_DNA"/>
</dbReference>
<evidence type="ECO:0008006" key="4">
    <source>
        <dbReference type="Google" id="ProtNLM"/>
    </source>
</evidence>
<feature type="signal peptide" evidence="1">
    <location>
        <begin position="1"/>
        <end position="35"/>
    </location>
</feature>
<protein>
    <recommendedName>
        <fullName evidence="4">Secreted protein</fullName>
    </recommendedName>
</protein>
<evidence type="ECO:0000256" key="1">
    <source>
        <dbReference type="SAM" id="SignalP"/>
    </source>
</evidence>
<keyword evidence="3" id="KW-1185">Reference proteome</keyword>
<dbReference type="AlphaFoldDB" id="A0AAN8HCA8"/>
<proteinExistence type="predicted"/>
<sequence>MRLTSLKTHQGPLTRQFRLLLLLLILLLLIHNGTPRHPVDAEVSRLFGPYMGGRRTAVRQTLSGPAHLHVYTHLFCCLEDKNAALVPNRYTKERLAAASGKHDSHSKAAIQIQINSSNS</sequence>
<accession>A0AAN8HCA8</accession>
<keyword evidence="1" id="KW-0732">Signal</keyword>
<comment type="caution">
    <text evidence="2">The sequence shown here is derived from an EMBL/GenBank/DDBJ whole genome shotgun (WGS) entry which is preliminary data.</text>
</comment>
<evidence type="ECO:0000313" key="2">
    <source>
        <dbReference type="EMBL" id="KAK5910371.1"/>
    </source>
</evidence>
<organism evidence="2 3">
    <name type="scientific">Champsocephalus esox</name>
    <name type="common">pike icefish</name>
    <dbReference type="NCBI Taxonomy" id="159716"/>
    <lineage>
        <taxon>Eukaryota</taxon>
        <taxon>Metazoa</taxon>
        <taxon>Chordata</taxon>
        <taxon>Craniata</taxon>
        <taxon>Vertebrata</taxon>
        <taxon>Euteleostomi</taxon>
        <taxon>Actinopterygii</taxon>
        <taxon>Neopterygii</taxon>
        <taxon>Teleostei</taxon>
        <taxon>Neoteleostei</taxon>
        <taxon>Acanthomorphata</taxon>
        <taxon>Eupercaria</taxon>
        <taxon>Perciformes</taxon>
        <taxon>Notothenioidei</taxon>
        <taxon>Channichthyidae</taxon>
        <taxon>Champsocephalus</taxon>
    </lineage>
</organism>
<name>A0AAN8HCA8_9TELE</name>
<gene>
    <name evidence="2" type="ORF">CesoFtcFv8_004211</name>
</gene>
<dbReference type="Proteomes" id="UP001335648">
    <property type="component" value="Unassembled WGS sequence"/>
</dbReference>
<evidence type="ECO:0000313" key="3">
    <source>
        <dbReference type="Proteomes" id="UP001335648"/>
    </source>
</evidence>